<organism evidence="2 3">
    <name type="scientific">Prunus dulcis</name>
    <name type="common">Almond</name>
    <name type="synonym">Amygdalus dulcis</name>
    <dbReference type="NCBI Taxonomy" id="3755"/>
    <lineage>
        <taxon>Eukaryota</taxon>
        <taxon>Viridiplantae</taxon>
        <taxon>Streptophyta</taxon>
        <taxon>Embryophyta</taxon>
        <taxon>Tracheophyta</taxon>
        <taxon>Spermatophyta</taxon>
        <taxon>Magnoliopsida</taxon>
        <taxon>eudicotyledons</taxon>
        <taxon>Gunneridae</taxon>
        <taxon>Pentapetalae</taxon>
        <taxon>rosids</taxon>
        <taxon>fabids</taxon>
        <taxon>Rosales</taxon>
        <taxon>Rosaceae</taxon>
        <taxon>Amygdaloideae</taxon>
        <taxon>Amygdaleae</taxon>
        <taxon>Prunus</taxon>
    </lineage>
</organism>
<name>A0AAD4WJE0_PRUDU</name>
<evidence type="ECO:0000313" key="2">
    <source>
        <dbReference type="EMBL" id="KAI5344600.1"/>
    </source>
</evidence>
<feature type="region of interest" description="Disordered" evidence="1">
    <location>
        <begin position="51"/>
        <end position="80"/>
    </location>
</feature>
<reference evidence="2 3" key="1">
    <citation type="journal article" date="2022" name="G3 (Bethesda)">
        <title>Whole-genome sequence and methylome profiling of the almond [Prunus dulcis (Mill.) D.A. Webb] cultivar 'Nonpareil'.</title>
        <authorList>
            <person name="D'Amico-Willman K.M."/>
            <person name="Ouma W.Z."/>
            <person name="Meulia T."/>
            <person name="Sideli G.M."/>
            <person name="Gradziel T.M."/>
            <person name="Fresnedo-Ramirez J."/>
        </authorList>
    </citation>
    <scope>NUCLEOTIDE SEQUENCE [LARGE SCALE GENOMIC DNA]</scope>
    <source>
        <strain evidence="2">Clone GOH B32 T37-40</strain>
    </source>
</reference>
<dbReference type="EMBL" id="JAJFAZ020000002">
    <property type="protein sequence ID" value="KAI5344600.1"/>
    <property type="molecule type" value="Genomic_DNA"/>
</dbReference>
<evidence type="ECO:0000256" key="1">
    <source>
        <dbReference type="SAM" id="MobiDB-lite"/>
    </source>
</evidence>
<evidence type="ECO:0000313" key="3">
    <source>
        <dbReference type="Proteomes" id="UP001054821"/>
    </source>
</evidence>
<keyword evidence="3" id="KW-1185">Reference proteome</keyword>
<sequence>MVVVQPRKQLEGKESYLFQVMAQLEMAGNVAGDVGSFSWFSRRRHRRLPGFRSEKRGGLGRGGRDEAFARNGASNGGRTAKFSPGVSSASALFLFKVFSLKEKWDAMKKCKVGDMIRGQQQRIRMFFSNMAFE</sequence>
<feature type="compositionally biased region" description="Basic and acidic residues" evidence="1">
    <location>
        <begin position="52"/>
        <end position="68"/>
    </location>
</feature>
<protein>
    <submittedName>
        <fullName evidence="2">Uncharacterized protein</fullName>
    </submittedName>
</protein>
<dbReference type="AlphaFoldDB" id="A0AAD4WJE0"/>
<accession>A0AAD4WJE0</accession>
<dbReference type="Proteomes" id="UP001054821">
    <property type="component" value="Chromosome 2"/>
</dbReference>
<gene>
    <name evidence="2" type="ORF">L3X38_012477</name>
</gene>
<proteinExistence type="predicted"/>
<comment type="caution">
    <text evidence="2">The sequence shown here is derived from an EMBL/GenBank/DDBJ whole genome shotgun (WGS) entry which is preliminary data.</text>
</comment>